<evidence type="ECO:0000313" key="7">
    <source>
        <dbReference type="Proteomes" id="UP000593567"/>
    </source>
</evidence>
<dbReference type="OrthoDB" id="3176171at2759"/>
<comment type="caution">
    <text evidence="3">Lacks conserved residue(s) required for the propagation of feature annotation.</text>
</comment>
<dbReference type="SUPFAM" id="SSF52540">
    <property type="entry name" value="P-loop containing nucleoside triphosphate hydrolases"/>
    <property type="match status" value="1"/>
</dbReference>
<sequence>MDFEAGQHEHSVVSKINLVDMAGSERQSSAQTSGKRLKEGASINKSLLTLGKVISETVLTWLLRESLGGNSRTAMIATISLNLEETLSTLVIV</sequence>
<comment type="caution">
    <text evidence="6">The sequence shown here is derived from an EMBL/GenBank/DDBJ whole genome shotgun (WGS) entry which is preliminary data.</text>
</comment>
<dbReference type="PROSITE" id="PS50067">
    <property type="entry name" value="KINESIN_MOTOR_2"/>
    <property type="match status" value="1"/>
</dbReference>
<evidence type="ECO:0000259" key="5">
    <source>
        <dbReference type="PROSITE" id="PS50067"/>
    </source>
</evidence>
<accession>A0A7J7K2A1</accession>
<evidence type="ECO:0000256" key="1">
    <source>
        <dbReference type="ARBA" id="ARBA00022741"/>
    </source>
</evidence>
<keyword evidence="2" id="KW-0067">ATP-binding</keyword>
<organism evidence="6 7">
    <name type="scientific">Bugula neritina</name>
    <name type="common">Brown bryozoan</name>
    <name type="synonym">Sertularia neritina</name>
    <dbReference type="NCBI Taxonomy" id="10212"/>
    <lineage>
        <taxon>Eukaryota</taxon>
        <taxon>Metazoa</taxon>
        <taxon>Spiralia</taxon>
        <taxon>Lophotrochozoa</taxon>
        <taxon>Bryozoa</taxon>
        <taxon>Gymnolaemata</taxon>
        <taxon>Cheilostomatida</taxon>
        <taxon>Flustrina</taxon>
        <taxon>Buguloidea</taxon>
        <taxon>Bugulidae</taxon>
        <taxon>Bugula</taxon>
    </lineage>
</organism>
<dbReference type="GO" id="GO:0005524">
    <property type="term" value="F:ATP binding"/>
    <property type="evidence" value="ECO:0007669"/>
    <property type="project" value="UniProtKB-KW"/>
</dbReference>
<evidence type="ECO:0000256" key="2">
    <source>
        <dbReference type="ARBA" id="ARBA00022840"/>
    </source>
</evidence>
<comment type="similarity">
    <text evidence="3">Belongs to the TRAFAC class myosin-kinesin ATPase superfamily. Kinesin family.</text>
</comment>
<dbReference type="GO" id="GO:0003777">
    <property type="term" value="F:microtubule motor activity"/>
    <property type="evidence" value="ECO:0007669"/>
    <property type="project" value="InterPro"/>
</dbReference>
<dbReference type="Gene3D" id="3.40.850.10">
    <property type="entry name" value="Kinesin motor domain"/>
    <property type="match status" value="1"/>
</dbReference>
<reference evidence="6" key="1">
    <citation type="submission" date="2020-06" db="EMBL/GenBank/DDBJ databases">
        <title>Draft genome of Bugula neritina, a colonial animal packing powerful symbionts and potential medicines.</title>
        <authorList>
            <person name="Rayko M."/>
        </authorList>
    </citation>
    <scope>NUCLEOTIDE SEQUENCE [LARGE SCALE GENOMIC DNA]</scope>
    <source>
        <strain evidence="6">Kwan_BN1</strain>
    </source>
</reference>
<evidence type="ECO:0000313" key="6">
    <source>
        <dbReference type="EMBL" id="KAF6032295.1"/>
    </source>
</evidence>
<feature type="compositionally biased region" description="Polar residues" evidence="4">
    <location>
        <begin position="25"/>
        <end position="34"/>
    </location>
</feature>
<dbReference type="AlphaFoldDB" id="A0A7J7K2A1"/>
<dbReference type="GO" id="GO:0008017">
    <property type="term" value="F:microtubule binding"/>
    <property type="evidence" value="ECO:0007669"/>
    <property type="project" value="InterPro"/>
</dbReference>
<evidence type="ECO:0000256" key="4">
    <source>
        <dbReference type="SAM" id="MobiDB-lite"/>
    </source>
</evidence>
<dbReference type="SMART" id="SM00129">
    <property type="entry name" value="KISc"/>
    <property type="match status" value="1"/>
</dbReference>
<dbReference type="EMBL" id="VXIV02001517">
    <property type="protein sequence ID" value="KAF6032295.1"/>
    <property type="molecule type" value="Genomic_DNA"/>
</dbReference>
<evidence type="ECO:0000256" key="3">
    <source>
        <dbReference type="PROSITE-ProRule" id="PRU00283"/>
    </source>
</evidence>
<dbReference type="InterPro" id="IPR001752">
    <property type="entry name" value="Kinesin_motor_dom"/>
</dbReference>
<dbReference type="InterPro" id="IPR027417">
    <property type="entry name" value="P-loop_NTPase"/>
</dbReference>
<protein>
    <submittedName>
        <fullName evidence="6">KIF14</fullName>
    </submittedName>
</protein>
<keyword evidence="1" id="KW-0547">Nucleotide-binding</keyword>
<dbReference type="Proteomes" id="UP000593567">
    <property type="component" value="Unassembled WGS sequence"/>
</dbReference>
<name>A0A7J7K2A1_BUGNE</name>
<dbReference type="PANTHER" id="PTHR47117">
    <property type="entry name" value="STAR-RELATED LIPID TRANSFER PROTEIN 9"/>
    <property type="match status" value="1"/>
</dbReference>
<dbReference type="GO" id="GO:0007018">
    <property type="term" value="P:microtubule-based movement"/>
    <property type="evidence" value="ECO:0007669"/>
    <property type="project" value="InterPro"/>
</dbReference>
<dbReference type="InterPro" id="IPR036961">
    <property type="entry name" value="Kinesin_motor_dom_sf"/>
</dbReference>
<dbReference type="Pfam" id="PF00225">
    <property type="entry name" value="Kinesin"/>
    <property type="match status" value="1"/>
</dbReference>
<dbReference type="PANTHER" id="PTHR47117:SF5">
    <property type="entry name" value="KINESIN-LIKE PROTEIN KIF14"/>
    <property type="match status" value="1"/>
</dbReference>
<proteinExistence type="inferred from homology"/>
<gene>
    <name evidence="6" type="ORF">EB796_009396</name>
</gene>
<feature type="domain" description="Kinesin motor" evidence="5">
    <location>
        <begin position="1"/>
        <end position="93"/>
    </location>
</feature>
<feature type="region of interest" description="Disordered" evidence="4">
    <location>
        <begin position="18"/>
        <end position="38"/>
    </location>
</feature>
<dbReference type="PRINTS" id="PR00380">
    <property type="entry name" value="KINESINHEAVY"/>
</dbReference>
<keyword evidence="7" id="KW-1185">Reference proteome</keyword>